<feature type="region of interest" description="Disordered" evidence="5">
    <location>
        <begin position="1"/>
        <end position="26"/>
    </location>
</feature>
<dbReference type="PROSITE" id="PS00217">
    <property type="entry name" value="SUGAR_TRANSPORT_2"/>
    <property type="match status" value="1"/>
</dbReference>
<dbReference type="AlphaFoldDB" id="A0A067MNV8"/>
<gene>
    <name evidence="8" type="ORF">BOTBODRAFT_105781</name>
</gene>
<sequence length="534" mass="56923">MSSPTSTPVGATGIESDIEKHGDQRSKPLAAQSDEARALDGKELAFVVVGLLLSVLMFALDETILATAIPVILSHFNALGDVTWVISAYLLTQVSFVLTFGQALEIFPAKWVFLFSMALFELGSLLCAVAPSVGFLIFGRAVAGVGAGGMYVASYHIINETARLERRPLLVSASSLVFAFSSIVGPFIGGAFSQRVSWRWCFYINLPIGAIALAVVFFALPVRRPPGAAAHKSSYLKLKDIMKMDWIGCLLCLAMVVCFILPLQWGGTTRPWSDPTVIALLCLSGILSSVFIGWELYVDKGIVPLRVLAQRSVVGSCLVAFFGLFGYMIFIYYLPLRYQAVQGHGAIRSGLDILPFLLSTMISSTACGALTSAYGRYWPFQVIAPCLCAIGAGLLYSTDESTSLGKLVGYQILFGTGTGAILENTIIATEATVEGADQVPQGTSLFTFSQLMGGVIGITLAGTVFNNELASGLAQYAPQVPPGPVRDSVSAIYSSVSADLRPGVIRAYVRALQRTYLIGVPAGIIAFLGALMIK</sequence>
<dbReference type="HOGENOM" id="CLU_000960_22_1_1"/>
<evidence type="ECO:0000313" key="8">
    <source>
        <dbReference type="EMBL" id="KDQ17239.1"/>
    </source>
</evidence>
<dbReference type="GO" id="GO:0022857">
    <property type="term" value="F:transmembrane transporter activity"/>
    <property type="evidence" value="ECO:0007669"/>
    <property type="project" value="InterPro"/>
</dbReference>
<feature type="transmembrane region" description="Helical" evidence="6">
    <location>
        <begin position="84"/>
        <end position="104"/>
    </location>
</feature>
<feature type="transmembrane region" description="Helical" evidence="6">
    <location>
        <begin position="515"/>
        <end position="533"/>
    </location>
</feature>
<evidence type="ECO:0000313" key="9">
    <source>
        <dbReference type="Proteomes" id="UP000027195"/>
    </source>
</evidence>
<dbReference type="PROSITE" id="PS50850">
    <property type="entry name" value="MFS"/>
    <property type="match status" value="1"/>
</dbReference>
<feature type="transmembrane region" description="Helical" evidence="6">
    <location>
        <begin position="353"/>
        <end position="370"/>
    </location>
</feature>
<dbReference type="Pfam" id="PF07690">
    <property type="entry name" value="MFS_1"/>
    <property type="match status" value="1"/>
</dbReference>
<keyword evidence="9" id="KW-1185">Reference proteome</keyword>
<dbReference type="InterPro" id="IPR020846">
    <property type="entry name" value="MFS_dom"/>
</dbReference>
<evidence type="ECO:0000256" key="3">
    <source>
        <dbReference type="ARBA" id="ARBA00022989"/>
    </source>
</evidence>
<evidence type="ECO:0000256" key="4">
    <source>
        <dbReference type="ARBA" id="ARBA00023136"/>
    </source>
</evidence>
<dbReference type="EMBL" id="KL198024">
    <property type="protein sequence ID" value="KDQ17239.1"/>
    <property type="molecule type" value="Genomic_DNA"/>
</dbReference>
<dbReference type="OrthoDB" id="10021397at2759"/>
<dbReference type="PANTHER" id="PTHR23501:SF198">
    <property type="entry name" value="AZOLE RESISTANCE PROTEIN 1-RELATED"/>
    <property type="match status" value="1"/>
</dbReference>
<dbReference type="SUPFAM" id="SSF103473">
    <property type="entry name" value="MFS general substrate transporter"/>
    <property type="match status" value="1"/>
</dbReference>
<proteinExistence type="predicted"/>
<accession>A0A067MNV8</accession>
<feature type="transmembrane region" description="Helical" evidence="6">
    <location>
        <begin position="204"/>
        <end position="223"/>
    </location>
</feature>
<keyword evidence="2 6" id="KW-0812">Transmembrane</keyword>
<feature type="domain" description="Major facilitator superfamily (MFS) profile" evidence="7">
    <location>
        <begin position="47"/>
        <end position="534"/>
    </location>
</feature>
<dbReference type="InterPro" id="IPR011701">
    <property type="entry name" value="MFS"/>
</dbReference>
<evidence type="ECO:0000256" key="6">
    <source>
        <dbReference type="SAM" id="Phobius"/>
    </source>
</evidence>
<feature type="transmembrane region" description="Helical" evidence="6">
    <location>
        <begin position="170"/>
        <end position="192"/>
    </location>
</feature>
<feature type="transmembrane region" description="Helical" evidence="6">
    <location>
        <begin position="309"/>
        <end position="333"/>
    </location>
</feature>
<feature type="compositionally biased region" description="Basic and acidic residues" evidence="5">
    <location>
        <begin position="17"/>
        <end position="26"/>
    </location>
</feature>
<protein>
    <recommendedName>
        <fullName evidence="7">Major facilitator superfamily (MFS) profile domain-containing protein</fullName>
    </recommendedName>
</protein>
<feature type="transmembrane region" description="Helical" evidence="6">
    <location>
        <begin position="137"/>
        <end position="158"/>
    </location>
</feature>
<evidence type="ECO:0000256" key="5">
    <source>
        <dbReference type="SAM" id="MobiDB-lite"/>
    </source>
</evidence>
<dbReference type="Gene3D" id="1.20.1720.10">
    <property type="entry name" value="Multidrug resistance protein D"/>
    <property type="match status" value="1"/>
</dbReference>
<dbReference type="Proteomes" id="UP000027195">
    <property type="component" value="Unassembled WGS sequence"/>
</dbReference>
<dbReference type="CDD" id="cd17502">
    <property type="entry name" value="MFS_Azr1_MDR_like"/>
    <property type="match status" value="1"/>
</dbReference>
<dbReference type="InterPro" id="IPR005829">
    <property type="entry name" value="Sugar_transporter_CS"/>
</dbReference>
<keyword evidence="3 6" id="KW-1133">Transmembrane helix</keyword>
<evidence type="ECO:0000256" key="2">
    <source>
        <dbReference type="ARBA" id="ARBA00022692"/>
    </source>
</evidence>
<feature type="transmembrane region" description="Helical" evidence="6">
    <location>
        <begin position="111"/>
        <end position="131"/>
    </location>
</feature>
<keyword evidence="4 6" id="KW-0472">Membrane</keyword>
<feature type="transmembrane region" description="Helical" evidence="6">
    <location>
        <begin position="277"/>
        <end position="297"/>
    </location>
</feature>
<reference evidence="9" key="1">
    <citation type="journal article" date="2014" name="Proc. Natl. Acad. Sci. U.S.A.">
        <title>Extensive sampling of basidiomycete genomes demonstrates inadequacy of the white-rot/brown-rot paradigm for wood decay fungi.</title>
        <authorList>
            <person name="Riley R."/>
            <person name="Salamov A.A."/>
            <person name="Brown D.W."/>
            <person name="Nagy L.G."/>
            <person name="Floudas D."/>
            <person name="Held B.W."/>
            <person name="Levasseur A."/>
            <person name="Lombard V."/>
            <person name="Morin E."/>
            <person name="Otillar R."/>
            <person name="Lindquist E.A."/>
            <person name="Sun H."/>
            <person name="LaButti K.M."/>
            <person name="Schmutz J."/>
            <person name="Jabbour D."/>
            <person name="Luo H."/>
            <person name="Baker S.E."/>
            <person name="Pisabarro A.G."/>
            <person name="Walton J.D."/>
            <person name="Blanchette R.A."/>
            <person name="Henrissat B."/>
            <person name="Martin F."/>
            <person name="Cullen D."/>
            <person name="Hibbett D.S."/>
            <person name="Grigoriev I.V."/>
        </authorList>
    </citation>
    <scope>NUCLEOTIDE SEQUENCE [LARGE SCALE GENOMIC DNA]</scope>
    <source>
        <strain evidence="9">FD-172 SS1</strain>
    </source>
</reference>
<dbReference type="PANTHER" id="PTHR23501">
    <property type="entry name" value="MAJOR FACILITATOR SUPERFAMILY"/>
    <property type="match status" value="1"/>
</dbReference>
<evidence type="ECO:0000256" key="1">
    <source>
        <dbReference type="ARBA" id="ARBA00004141"/>
    </source>
</evidence>
<dbReference type="InterPro" id="IPR036259">
    <property type="entry name" value="MFS_trans_sf"/>
</dbReference>
<name>A0A067MNV8_BOTB1</name>
<evidence type="ECO:0000259" key="7">
    <source>
        <dbReference type="PROSITE" id="PS50850"/>
    </source>
</evidence>
<feature type="transmembrane region" description="Helical" evidence="6">
    <location>
        <begin position="44"/>
        <end position="72"/>
    </location>
</feature>
<dbReference type="InParanoid" id="A0A067MNV8"/>
<dbReference type="Gene3D" id="1.20.1250.20">
    <property type="entry name" value="MFS general substrate transporter like domains"/>
    <property type="match status" value="1"/>
</dbReference>
<feature type="transmembrane region" description="Helical" evidence="6">
    <location>
        <begin position="244"/>
        <end position="265"/>
    </location>
</feature>
<dbReference type="GO" id="GO:0005886">
    <property type="term" value="C:plasma membrane"/>
    <property type="evidence" value="ECO:0007669"/>
    <property type="project" value="TreeGrafter"/>
</dbReference>
<comment type="subcellular location">
    <subcellularLocation>
        <location evidence="1">Membrane</location>
        <topology evidence="1">Multi-pass membrane protein</topology>
    </subcellularLocation>
</comment>
<organism evidence="8 9">
    <name type="scientific">Botryobasidium botryosum (strain FD-172 SS1)</name>
    <dbReference type="NCBI Taxonomy" id="930990"/>
    <lineage>
        <taxon>Eukaryota</taxon>
        <taxon>Fungi</taxon>
        <taxon>Dikarya</taxon>
        <taxon>Basidiomycota</taxon>
        <taxon>Agaricomycotina</taxon>
        <taxon>Agaricomycetes</taxon>
        <taxon>Cantharellales</taxon>
        <taxon>Botryobasidiaceae</taxon>
        <taxon>Botryobasidium</taxon>
    </lineage>
</organism>